<feature type="transmembrane region" description="Helical" evidence="1">
    <location>
        <begin position="124"/>
        <end position="153"/>
    </location>
</feature>
<feature type="transmembrane region" description="Helical" evidence="1">
    <location>
        <begin position="28"/>
        <end position="49"/>
    </location>
</feature>
<feature type="transmembrane region" description="Helical" evidence="1">
    <location>
        <begin position="220"/>
        <end position="243"/>
    </location>
</feature>
<keyword evidence="3" id="KW-1185">Reference proteome</keyword>
<proteinExistence type="predicted"/>
<dbReference type="EMBL" id="AP027081">
    <property type="protein sequence ID" value="BDU76795.1"/>
    <property type="molecule type" value="Genomic_DNA"/>
</dbReference>
<keyword evidence="1" id="KW-0812">Transmembrane</keyword>
<evidence type="ECO:0000313" key="3">
    <source>
        <dbReference type="Proteomes" id="UP001228113"/>
    </source>
</evidence>
<keyword evidence="1" id="KW-1133">Transmembrane helix</keyword>
<reference evidence="2" key="1">
    <citation type="journal article" date="2023" name="Int. J. Syst. Evol. Microbiol.">
        <title>Mesoterricola silvestris gen. nov., sp. nov., Mesoterricola sediminis sp. nov., Geothrix oryzae sp. nov., Geothrix edaphica sp. nov., Geothrix rubra sp. nov., and Geothrix limicola sp. nov., six novel members of Acidobacteriota isolated from soils.</title>
        <authorList>
            <person name="Itoh H."/>
            <person name="Sugisawa Y."/>
            <person name="Mise K."/>
            <person name="Xu Z."/>
            <person name="Kuniyasu M."/>
            <person name="Ushijima N."/>
            <person name="Kawano K."/>
            <person name="Kobayashi E."/>
            <person name="Shiratori Y."/>
            <person name="Masuda Y."/>
            <person name="Senoo K."/>
        </authorList>
    </citation>
    <scope>NUCLEOTIDE SEQUENCE</scope>
    <source>
        <strain evidence="2">W786</strain>
    </source>
</reference>
<protein>
    <submittedName>
        <fullName evidence="2">Uncharacterized protein</fullName>
    </submittedName>
</protein>
<feature type="transmembrane region" description="Helical" evidence="1">
    <location>
        <begin position="255"/>
        <end position="277"/>
    </location>
</feature>
<dbReference type="Proteomes" id="UP001228113">
    <property type="component" value="Chromosome"/>
</dbReference>
<feature type="transmembrane region" description="Helical" evidence="1">
    <location>
        <begin position="86"/>
        <end position="104"/>
    </location>
</feature>
<dbReference type="AlphaFoldDB" id="A0AA48GW80"/>
<evidence type="ECO:0000256" key="1">
    <source>
        <dbReference type="SAM" id="Phobius"/>
    </source>
</evidence>
<sequence length="303" mass="33047">MPRDEETPSPQGPWRYLAGAVRGGLSGWTLQFLGAWLCFHVLTSAFWALHLQRLAGASGLPAYWGELVTARDLWELFENGGLKDHLLGFGAPAAAVLAFAWSLWAGWKLQARAAGVPATFRAWIWGFADALLIGALPVGCLAWLVLACLSGLASTGIQGLGWLDWIGGTILRLAFLSTFFLQAWICRLGRAGHATWGMGSWEALRGHLVRSFLRLWTHPIQWPALVVAGSAVRAGLPFLVVILGWRMGGGTPGRVVLLLLLQAAAVLASAWLMTWFLRVTALYWRNDARVRAAIRELESGARS</sequence>
<gene>
    <name evidence="2" type="ORF">METESE_17530</name>
</gene>
<name>A0AA48GW80_9BACT</name>
<organism evidence="2 3">
    <name type="scientific">Mesoterricola sediminis</name>
    <dbReference type="NCBI Taxonomy" id="2927980"/>
    <lineage>
        <taxon>Bacteria</taxon>
        <taxon>Pseudomonadati</taxon>
        <taxon>Acidobacteriota</taxon>
        <taxon>Holophagae</taxon>
        <taxon>Holophagales</taxon>
        <taxon>Holophagaceae</taxon>
        <taxon>Mesoterricola</taxon>
    </lineage>
</organism>
<feature type="transmembrane region" description="Helical" evidence="1">
    <location>
        <begin position="165"/>
        <end position="185"/>
    </location>
</feature>
<evidence type="ECO:0000313" key="2">
    <source>
        <dbReference type="EMBL" id="BDU76795.1"/>
    </source>
</evidence>
<keyword evidence="1" id="KW-0472">Membrane</keyword>
<dbReference type="KEGG" id="msea:METESE_17530"/>
<accession>A0AA48GW80</accession>